<dbReference type="Proteomes" id="UP000569914">
    <property type="component" value="Unassembled WGS sequence"/>
</dbReference>
<name>A0A7Y9IDS9_9ACTN</name>
<keyword evidence="2" id="KW-1185">Reference proteome</keyword>
<reference evidence="1 2" key="1">
    <citation type="submission" date="2020-07" db="EMBL/GenBank/DDBJ databases">
        <title>Sequencing the genomes of 1000 actinobacteria strains.</title>
        <authorList>
            <person name="Klenk H.-P."/>
        </authorList>
    </citation>
    <scope>NUCLEOTIDE SEQUENCE [LARGE SCALE GENOMIC DNA]</scope>
    <source>
        <strain evidence="1 2">DSM 22083</strain>
    </source>
</reference>
<sequence length="287" mass="30373">MDWAGTVRVAEVVRGSRLADIGRTTNVQLTATAPEGARAGAPAQITLTNWDLRPVDGALRVMPGTGVMLDPDSFDVESLPTGQQRTYSGTITGYEPPDVAAPELELALQDTRYRVPLEQPPPTPVGLFDFDDGTTQGWQAGAHVTAVAAVTSFANGPRLPYEGSHALGATGARVSAGAPRTVELRPAEPLDLSAAHEVAVFLNSYGGAPGATGYEATVTLHAGADQVTVTLPYAPNRWNELVLPVAGWPGRSAVDRIEVGMRALGTDTEWAGQFQIDSVGYYDRPRR</sequence>
<dbReference type="AlphaFoldDB" id="A0A7Y9IDS9"/>
<evidence type="ECO:0000313" key="2">
    <source>
        <dbReference type="Proteomes" id="UP000569914"/>
    </source>
</evidence>
<dbReference type="EMBL" id="JACCBU010000001">
    <property type="protein sequence ID" value="NYE74964.1"/>
    <property type="molecule type" value="Genomic_DNA"/>
</dbReference>
<comment type="caution">
    <text evidence="1">The sequence shown here is derived from an EMBL/GenBank/DDBJ whole genome shotgun (WGS) entry which is preliminary data.</text>
</comment>
<protein>
    <submittedName>
        <fullName evidence="1">Uncharacterized protein</fullName>
    </submittedName>
</protein>
<dbReference type="Gene3D" id="2.60.120.260">
    <property type="entry name" value="Galactose-binding domain-like"/>
    <property type="match status" value="1"/>
</dbReference>
<accession>A0A7Y9IDS9</accession>
<proteinExistence type="predicted"/>
<gene>
    <name evidence="1" type="ORF">BKA15_006293</name>
</gene>
<evidence type="ECO:0000313" key="1">
    <source>
        <dbReference type="EMBL" id="NYE74964.1"/>
    </source>
</evidence>
<dbReference type="RefSeq" id="WP_179757547.1">
    <property type="nucleotide sequence ID" value="NZ_JACCBU010000001.1"/>
</dbReference>
<organism evidence="1 2">
    <name type="scientific">Microlunatus parietis</name>
    <dbReference type="NCBI Taxonomy" id="682979"/>
    <lineage>
        <taxon>Bacteria</taxon>
        <taxon>Bacillati</taxon>
        <taxon>Actinomycetota</taxon>
        <taxon>Actinomycetes</taxon>
        <taxon>Propionibacteriales</taxon>
        <taxon>Propionibacteriaceae</taxon>
        <taxon>Microlunatus</taxon>
    </lineage>
</organism>